<protein>
    <submittedName>
        <fullName evidence="3">Uncharacterized protein</fullName>
    </submittedName>
</protein>
<gene>
    <name evidence="3" type="ORF">IAB02_00010</name>
</gene>
<keyword evidence="2" id="KW-0812">Transmembrane</keyword>
<dbReference type="EMBL" id="DVMU01000001">
    <property type="protein sequence ID" value="HIU32923.1"/>
    <property type="molecule type" value="Genomic_DNA"/>
</dbReference>
<comment type="caution">
    <text evidence="3">The sequence shown here is derived from an EMBL/GenBank/DDBJ whole genome shotgun (WGS) entry which is preliminary data.</text>
</comment>
<reference evidence="3" key="2">
    <citation type="journal article" date="2021" name="PeerJ">
        <title>Extensive microbial diversity within the chicken gut microbiome revealed by metagenomics and culture.</title>
        <authorList>
            <person name="Gilroy R."/>
            <person name="Ravi A."/>
            <person name="Getino M."/>
            <person name="Pursley I."/>
            <person name="Horton D.L."/>
            <person name="Alikhan N.F."/>
            <person name="Baker D."/>
            <person name="Gharbi K."/>
            <person name="Hall N."/>
            <person name="Watson M."/>
            <person name="Adriaenssens E.M."/>
            <person name="Foster-Nyarko E."/>
            <person name="Jarju S."/>
            <person name="Secka A."/>
            <person name="Antonio M."/>
            <person name="Oren A."/>
            <person name="Chaudhuri R.R."/>
            <person name="La Ragione R."/>
            <person name="Hildebrand F."/>
            <person name="Pallen M.J."/>
        </authorList>
    </citation>
    <scope>NUCLEOTIDE SEQUENCE</scope>
    <source>
        <strain evidence="3">ChiHcec3-11533</strain>
    </source>
</reference>
<reference evidence="3" key="1">
    <citation type="submission" date="2020-10" db="EMBL/GenBank/DDBJ databases">
        <authorList>
            <person name="Gilroy R."/>
        </authorList>
    </citation>
    <scope>NUCLEOTIDE SEQUENCE</scope>
    <source>
        <strain evidence="3">ChiHcec3-11533</strain>
    </source>
</reference>
<proteinExistence type="predicted"/>
<organism evidence="3 4">
    <name type="scientific">Candidatus Pullichristensenella excrementigallinarum</name>
    <dbReference type="NCBI Taxonomy" id="2840907"/>
    <lineage>
        <taxon>Bacteria</taxon>
        <taxon>Bacillati</taxon>
        <taxon>Bacillota</taxon>
        <taxon>Clostridia</taxon>
        <taxon>Candidatus Pullichristensenella</taxon>
    </lineage>
</organism>
<dbReference type="AlphaFoldDB" id="A0A9D1LA20"/>
<dbReference type="Proteomes" id="UP000824072">
    <property type="component" value="Unassembled WGS sequence"/>
</dbReference>
<evidence type="ECO:0000256" key="2">
    <source>
        <dbReference type="SAM" id="Phobius"/>
    </source>
</evidence>
<evidence type="ECO:0000313" key="3">
    <source>
        <dbReference type="EMBL" id="HIU32923.1"/>
    </source>
</evidence>
<keyword evidence="2" id="KW-0472">Membrane</keyword>
<keyword evidence="2" id="KW-1133">Transmembrane helix</keyword>
<evidence type="ECO:0000313" key="4">
    <source>
        <dbReference type="Proteomes" id="UP000824072"/>
    </source>
</evidence>
<name>A0A9D1LA20_9FIRM</name>
<evidence type="ECO:0000256" key="1">
    <source>
        <dbReference type="SAM" id="MobiDB-lite"/>
    </source>
</evidence>
<sequence length="174" mass="19232">MARQELGECVKRSKPIGLALALVVFLTLLIASLAGIVFDSMYNSRMAKLDRAAQPADGAHGVVVYLEEEDFYTDQYVPKDLRAGDVDEVAAVILCTEGSYMDGIYENGVRGFVRTRTLSWFDLATQQVLAQETFEGGPSPQSIDADVKKDQYGSEPQDSEMTAWIRQIAERCLP</sequence>
<accession>A0A9D1LA20</accession>
<feature type="transmembrane region" description="Helical" evidence="2">
    <location>
        <begin position="16"/>
        <end position="38"/>
    </location>
</feature>
<feature type="region of interest" description="Disordered" evidence="1">
    <location>
        <begin position="134"/>
        <end position="160"/>
    </location>
</feature>